<dbReference type="Proteomes" id="UP000290572">
    <property type="component" value="Unassembled WGS sequence"/>
</dbReference>
<dbReference type="EMBL" id="QBIY01013411">
    <property type="protein sequence ID" value="RXN05304.1"/>
    <property type="molecule type" value="Genomic_DNA"/>
</dbReference>
<dbReference type="OrthoDB" id="8446997at2759"/>
<dbReference type="PANTHER" id="PTHR38706:SF2">
    <property type="match status" value="1"/>
</dbReference>
<organism evidence="1 2">
    <name type="scientific">Labeo rohita</name>
    <name type="common">Indian major carp</name>
    <name type="synonym">Cyprinus rohita</name>
    <dbReference type="NCBI Taxonomy" id="84645"/>
    <lineage>
        <taxon>Eukaryota</taxon>
        <taxon>Metazoa</taxon>
        <taxon>Chordata</taxon>
        <taxon>Craniata</taxon>
        <taxon>Vertebrata</taxon>
        <taxon>Euteleostomi</taxon>
        <taxon>Actinopterygii</taxon>
        <taxon>Neopterygii</taxon>
        <taxon>Teleostei</taxon>
        <taxon>Ostariophysi</taxon>
        <taxon>Cypriniformes</taxon>
        <taxon>Cyprinidae</taxon>
        <taxon>Labeoninae</taxon>
        <taxon>Labeonini</taxon>
        <taxon>Labeo</taxon>
    </lineage>
</organism>
<comment type="caution">
    <text evidence="1">The sequence shown here is derived from an EMBL/GenBank/DDBJ whole genome shotgun (WGS) entry which is preliminary data.</text>
</comment>
<evidence type="ECO:0000313" key="2">
    <source>
        <dbReference type="Proteomes" id="UP000290572"/>
    </source>
</evidence>
<dbReference type="AlphaFoldDB" id="A0A498LF93"/>
<sequence>MGAMKLCLLLFCLFLASPGVSSVRKLNNIDDLINTNYGKHTPRHGLQLLFWFAQEVNVDQNSNEILLNFDLRNGTYGFHQFGNREGILPALESGQRYYEVGNLNSQRYCGVNELPFYVQMNYVNHRNLQESNMDRLIVSLDENSTNRIRRVFITAHNLGSNDFNSADTYEIVPALLSQIRQDYPCRNNQNKDVRQFLKNINYDSCGSMKHRKRSADTQCNTYEGIKLEIKTATDGSIELKYNNIPAKYKYVYIEICQNTHSSVNNEDPTMVGKYQISDLSGALSTNVLLNAGLQPRLQLYSYYFGTPVTWYGPEFDGANRVIPIRIKGSDASLQLWAKDGKACARLYIKKTFKNWKDVFYNSWVGFYKSSQHENNKYDKYKYAIEFELIDSTTREDYDIYQHDFSLTIAPGVQIRFLLDKIYDKVLAQTTPWESGEMTSTCDKGNHQPDPSSTWSFPEFFYEPGYYDANSVIPTKILGYDAGLQLFTQDGKACARLYIKKTFKDWKDTFYYSWVGFYTSSQNTNKGYKIYEYVMKFEKMEGGTKNFDIYQYKSKLTIASGVQIRFLKDSGYDEKLAETKPWS</sequence>
<reference evidence="1 2" key="1">
    <citation type="submission" date="2018-03" db="EMBL/GenBank/DDBJ databases">
        <title>Draft genome sequence of Rohu Carp (Labeo rohita).</title>
        <authorList>
            <person name="Das P."/>
            <person name="Kushwaha B."/>
            <person name="Joshi C.G."/>
            <person name="Kumar D."/>
            <person name="Nagpure N.S."/>
            <person name="Sahoo L."/>
            <person name="Das S.P."/>
            <person name="Bit A."/>
            <person name="Patnaik S."/>
            <person name="Meher P.K."/>
            <person name="Jayasankar P."/>
            <person name="Koringa P.G."/>
            <person name="Patel N.V."/>
            <person name="Hinsu A.T."/>
            <person name="Kumar R."/>
            <person name="Pandey M."/>
            <person name="Agarwal S."/>
            <person name="Srivastava S."/>
            <person name="Singh M."/>
            <person name="Iquebal M.A."/>
            <person name="Jaiswal S."/>
            <person name="Angadi U.B."/>
            <person name="Kumar N."/>
            <person name="Raza M."/>
            <person name="Shah T.M."/>
            <person name="Rai A."/>
            <person name="Jena J.K."/>
        </authorList>
    </citation>
    <scope>NUCLEOTIDE SEQUENCE [LARGE SCALE GENOMIC DNA]</scope>
    <source>
        <strain evidence="1">DASCIFA01</strain>
        <tissue evidence="1">Testis</tissue>
    </source>
</reference>
<proteinExistence type="predicted"/>
<dbReference type="PANTHER" id="PTHR38706">
    <property type="entry name" value="SI:CH211-198C19.1-RELATED"/>
    <property type="match status" value="1"/>
</dbReference>
<protein>
    <submittedName>
        <fullName evidence="1">Uncharacterized protein</fullName>
    </submittedName>
</protein>
<accession>A0A498LF93</accession>
<keyword evidence="2" id="KW-1185">Reference proteome</keyword>
<gene>
    <name evidence="1" type="ORF">ROHU_012713</name>
</gene>
<name>A0A498LF93_LABRO</name>
<evidence type="ECO:0000313" key="1">
    <source>
        <dbReference type="EMBL" id="RXN05304.1"/>
    </source>
</evidence>